<dbReference type="Proteomes" id="UP000828390">
    <property type="component" value="Unassembled WGS sequence"/>
</dbReference>
<evidence type="ECO:0000313" key="1">
    <source>
        <dbReference type="EMBL" id="KAH3693939.1"/>
    </source>
</evidence>
<comment type="caution">
    <text evidence="1">The sequence shown here is derived from an EMBL/GenBank/DDBJ whole genome shotgun (WGS) entry which is preliminary data.</text>
</comment>
<protein>
    <submittedName>
        <fullName evidence="1">Uncharacterized protein</fullName>
    </submittedName>
</protein>
<reference evidence="1" key="1">
    <citation type="journal article" date="2019" name="bioRxiv">
        <title>The Genome of the Zebra Mussel, Dreissena polymorpha: A Resource for Invasive Species Research.</title>
        <authorList>
            <person name="McCartney M.A."/>
            <person name="Auch B."/>
            <person name="Kono T."/>
            <person name="Mallez S."/>
            <person name="Zhang Y."/>
            <person name="Obille A."/>
            <person name="Becker A."/>
            <person name="Abrahante J.E."/>
            <person name="Garbe J."/>
            <person name="Badalamenti J.P."/>
            <person name="Herman A."/>
            <person name="Mangelson H."/>
            <person name="Liachko I."/>
            <person name="Sullivan S."/>
            <person name="Sone E.D."/>
            <person name="Koren S."/>
            <person name="Silverstein K.A.T."/>
            <person name="Beckman K.B."/>
            <person name="Gohl D.M."/>
        </authorList>
    </citation>
    <scope>NUCLEOTIDE SEQUENCE</scope>
    <source>
        <strain evidence="1">Duluth1</strain>
        <tissue evidence="1">Whole animal</tissue>
    </source>
</reference>
<reference evidence="1" key="2">
    <citation type="submission" date="2020-11" db="EMBL/GenBank/DDBJ databases">
        <authorList>
            <person name="McCartney M.A."/>
            <person name="Auch B."/>
            <person name="Kono T."/>
            <person name="Mallez S."/>
            <person name="Becker A."/>
            <person name="Gohl D.M."/>
            <person name="Silverstein K.A.T."/>
            <person name="Koren S."/>
            <person name="Bechman K.B."/>
            <person name="Herman A."/>
            <person name="Abrahante J.E."/>
            <person name="Garbe J."/>
        </authorList>
    </citation>
    <scope>NUCLEOTIDE SEQUENCE</scope>
    <source>
        <strain evidence="1">Duluth1</strain>
        <tissue evidence="1">Whole animal</tissue>
    </source>
</reference>
<keyword evidence="2" id="KW-1185">Reference proteome</keyword>
<gene>
    <name evidence="1" type="ORF">DPMN_081378</name>
</gene>
<proteinExistence type="predicted"/>
<evidence type="ECO:0000313" key="2">
    <source>
        <dbReference type="Proteomes" id="UP000828390"/>
    </source>
</evidence>
<dbReference type="Gene3D" id="3.30.70.1820">
    <property type="entry name" value="L1 transposable element, RRM domain"/>
    <property type="match status" value="1"/>
</dbReference>
<dbReference type="AlphaFoldDB" id="A0A9D4BGG2"/>
<accession>A0A9D4BGG2</accession>
<sequence>MDDGDSSTTPCKTACKDCNQPFGQKFKGIEYGFCENSYCRKCTKLKTQIFNEIGKEESILFSCVHCRIAMPFMRKITTKMESLETRVDQLEKSLGNGTCDKNIIKDIIREDNEEEQDRESRRLNVAVNSLPEDLNESIEGQKERDTREVNIILNDTLNLNVKVDKIIRLGKFSPTTHQRPRPLRFTVSNFEDKRSILSAASKLKNHEKYSGIYLTPDLTPAQRKIYFDLRTQKRRREKNGEKNLAIRKGRIVKLPVVGNGVGDHNYVPNRRPFKGN</sequence>
<organism evidence="1 2">
    <name type="scientific">Dreissena polymorpha</name>
    <name type="common">Zebra mussel</name>
    <name type="synonym">Mytilus polymorpha</name>
    <dbReference type="NCBI Taxonomy" id="45954"/>
    <lineage>
        <taxon>Eukaryota</taxon>
        <taxon>Metazoa</taxon>
        <taxon>Spiralia</taxon>
        <taxon>Lophotrochozoa</taxon>
        <taxon>Mollusca</taxon>
        <taxon>Bivalvia</taxon>
        <taxon>Autobranchia</taxon>
        <taxon>Heteroconchia</taxon>
        <taxon>Euheterodonta</taxon>
        <taxon>Imparidentia</taxon>
        <taxon>Neoheterodontei</taxon>
        <taxon>Myida</taxon>
        <taxon>Dreissenoidea</taxon>
        <taxon>Dreissenidae</taxon>
        <taxon>Dreissena</taxon>
    </lineage>
</organism>
<dbReference type="EMBL" id="JAIWYP010000016">
    <property type="protein sequence ID" value="KAH3693939.1"/>
    <property type="molecule type" value="Genomic_DNA"/>
</dbReference>
<name>A0A9D4BGG2_DREPO</name>